<feature type="binding site" evidence="16">
    <location>
        <position position="94"/>
    </location>
    <ligand>
        <name>substrate</name>
    </ligand>
</feature>
<evidence type="ECO:0000256" key="2">
    <source>
        <dbReference type="ARBA" id="ARBA00001958"/>
    </source>
</evidence>
<dbReference type="GO" id="GO:0005737">
    <property type="term" value="C:cytoplasm"/>
    <property type="evidence" value="ECO:0007669"/>
    <property type="project" value="UniProtKB-SubCell"/>
</dbReference>
<dbReference type="HAMAP" id="MF_01274">
    <property type="entry name" value="Pantothen_kinase_3"/>
    <property type="match status" value="1"/>
</dbReference>
<dbReference type="Proteomes" id="UP000074119">
    <property type="component" value="Chromosome"/>
</dbReference>
<evidence type="ECO:0000256" key="16">
    <source>
        <dbReference type="HAMAP-Rule" id="MF_01274"/>
    </source>
</evidence>
<evidence type="ECO:0000256" key="9">
    <source>
        <dbReference type="ARBA" id="ARBA00022741"/>
    </source>
</evidence>
<dbReference type="EMBL" id="CP014544">
    <property type="protein sequence ID" value="AMO67157.1"/>
    <property type="molecule type" value="Genomic_DNA"/>
</dbReference>
<evidence type="ECO:0000256" key="6">
    <source>
        <dbReference type="ARBA" id="ARBA00012102"/>
    </source>
</evidence>
<comment type="subunit">
    <text evidence="5 16">Homodimer.</text>
</comment>
<evidence type="ECO:0000256" key="10">
    <source>
        <dbReference type="ARBA" id="ARBA00022777"/>
    </source>
</evidence>
<dbReference type="RefSeq" id="WP_062382913.1">
    <property type="nucleotide sequence ID" value="NZ_CP014544.1"/>
</dbReference>
<evidence type="ECO:0000256" key="7">
    <source>
        <dbReference type="ARBA" id="ARBA00022490"/>
    </source>
</evidence>
<dbReference type="KEGG" id="zal:AZF00_02040"/>
<comment type="subcellular location">
    <subcellularLocation>
        <location evidence="3 16">Cytoplasm</location>
    </subcellularLocation>
</comment>
<keyword evidence="9 16" id="KW-0547">Nucleotide-binding</keyword>
<keyword evidence="12 16" id="KW-0630">Potassium</keyword>
<comment type="cofactor">
    <cofactor evidence="16">
        <name>NH4(+)</name>
        <dbReference type="ChEBI" id="CHEBI:28938"/>
    </cofactor>
    <cofactor evidence="16">
        <name>K(+)</name>
        <dbReference type="ChEBI" id="CHEBI:29103"/>
    </cofactor>
    <text evidence="16">A monovalent cation. Ammonium or potassium.</text>
</comment>
<dbReference type="EC" id="2.7.1.33" evidence="6 16"/>
<comment type="pathway">
    <text evidence="4 16">Cofactor biosynthesis; coenzyme A biosynthesis; CoA from (R)-pantothenate: step 1/5.</text>
</comment>
<dbReference type="SUPFAM" id="SSF53067">
    <property type="entry name" value="Actin-like ATPase domain"/>
    <property type="match status" value="2"/>
</dbReference>
<dbReference type="InterPro" id="IPR043129">
    <property type="entry name" value="ATPase_NBD"/>
</dbReference>
<dbReference type="GO" id="GO:0005524">
    <property type="term" value="F:ATP binding"/>
    <property type="evidence" value="ECO:0007669"/>
    <property type="project" value="UniProtKB-UniRule"/>
</dbReference>
<evidence type="ECO:0000313" key="17">
    <source>
        <dbReference type="EMBL" id="AMO67157.1"/>
    </source>
</evidence>
<dbReference type="GO" id="GO:0015937">
    <property type="term" value="P:coenzyme A biosynthetic process"/>
    <property type="evidence" value="ECO:0007669"/>
    <property type="project" value="UniProtKB-UniRule"/>
</dbReference>
<protein>
    <recommendedName>
        <fullName evidence="15 16">Type III pantothenate kinase</fullName>
        <ecNumber evidence="6 16">2.7.1.33</ecNumber>
    </recommendedName>
    <alternativeName>
        <fullName evidence="16">PanK-III</fullName>
    </alternativeName>
    <alternativeName>
        <fullName evidence="16">Pantothenic acid kinase</fullName>
    </alternativeName>
</protein>
<dbReference type="Pfam" id="PF03309">
    <property type="entry name" value="Pan_kinase"/>
    <property type="match status" value="1"/>
</dbReference>
<dbReference type="PANTHER" id="PTHR34265">
    <property type="entry name" value="TYPE III PANTOTHENATE KINASE"/>
    <property type="match status" value="1"/>
</dbReference>
<evidence type="ECO:0000256" key="13">
    <source>
        <dbReference type="ARBA" id="ARBA00022993"/>
    </source>
</evidence>
<evidence type="ECO:0000256" key="14">
    <source>
        <dbReference type="ARBA" id="ARBA00038036"/>
    </source>
</evidence>
<comment type="cofactor">
    <cofactor evidence="2">
        <name>K(+)</name>
        <dbReference type="ChEBI" id="CHEBI:29103"/>
    </cofactor>
</comment>
<feature type="binding site" evidence="16">
    <location>
        <position position="126"/>
    </location>
    <ligand>
        <name>ATP</name>
        <dbReference type="ChEBI" id="CHEBI:30616"/>
    </ligand>
</feature>
<dbReference type="NCBIfam" id="TIGR00671">
    <property type="entry name" value="baf"/>
    <property type="match status" value="1"/>
</dbReference>
<evidence type="ECO:0000256" key="15">
    <source>
        <dbReference type="ARBA" id="ARBA00040883"/>
    </source>
</evidence>
<dbReference type="GO" id="GO:0046872">
    <property type="term" value="F:metal ion binding"/>
    <property type="evidence" value="ECO:0007669"/>
    <property type="project" value="UniProtKB-KW"/>
</dbReference>
<evidence type="ECO:0000313" key="18">
    <source>
        <dbReference type="Proteomes" id="UP000074119"/>
    </source>
</evidence>
<feature type="active site" description="Proton acceptor" evidence="16">
    <location>
        <position position="103"/>
    </location>
</feature>
<organism evidence="17 18">
    <name type="scientific">Zhongshania aliphaticivorans</name>
    <dbReference type="NCBI Taxonomy" id="1470434"/>
    <lineage>
        <taxon>Bacteria</taxon>
        <taxon>Pseudomonadati</taxon>
        <taxon>Pseudomonadota</taxon>
        <taxon>Gammaproteobacteria</taxon>
        <taxon>Cellvibrionales</taxon>
        <taxon>Spongiibacteraceae</taxon>
        <taxon>Zhongshania</taxon>
    </lineage>
</organism>
<evidence type="ECO:0000256" key="8">
    <source>
        <dbReference type="ARBA" id="ARBA00022679"/>
    </source>
</evidence>
<feature type="binding site" evidence="16">
    <location>
        <begin position="9"/>
        <end position="16"/>
    </location>
    <ligand>
        <name>ATP</name>
        <dbReference type="ChEBI" id="CHEBI:30616"/>
    </ligand>
</feature>
<comment type="catalytic activity">
    <reaction evidence="1 16">
        <text>(R)-pantothenate + ATP = (R)-4'-phosphopantothenate + ADP + H(+)</text>
        <dbReference type="Rhea" id="RHEA:16373"/>
        <dbReference type="ChEBI" id="CHEBI:10986"/>
        <dbReference type="ChEBI" id="CHEBI:15378"/>
        <dbReference type="ChEBI" id="CHEBI:29032"/>
        <dbReference type="ChEBI" id="CHEBI:30616"/>
        <dbReference type="ChEBI" id="CHEBI:456216"/>
        <dbReference type="EC" id="2.7.1.33"/>
    </reaction>
</comment>
<evidence type="ECO:0000256" key="1">
    <source>
        <dbReference type="ARBA" id="ARBA00001206"/>
    </source>
</evidence>
<dbReference type="PANTHER" id="PTHR34265:SF1">
    <property type="entry name" value="TYPE III PANTOTHENATE KINASE"/>
    <property type="match status" value="1"/>
</dbReference>
<keyword evidence="10 16" id="KW-0418">Kinase</keyword>
<sequence>MGLVSLELDVGNSALKWRLMSEAGRLQGGRVASSPDALRLLFDELSLENVTDIKVASVGSVERDEPLMHLLATSGLPFKVAVSQSFCSGVRNSYADTSRMGVDRWLAMVAAFGVCRRACVVVDAGTALTIDVVDGGGMHRGGYIIPGVAMSARALAEHTGRVRFDGADKQSLAPGKDTESCVHHGKWLAQYGAVQASIELAEADQGPSEVFVTGGDAQGLIALAGNYARHWRYCEELVLDGLAPVLASC</sequence>
<gene>
    <name evidence="16" type="primary">coaX</name>
    <name evidence="17" type="ORF">AZF00_02040</name>
</gene>
<keyword evidence="13 16" id="KW-0173">Coenzyme A biosynthesis</keyword>
<keyword evidence="11 16" id="KW-0067">ATP-binding</keyword>
<reference evidence="17 18" key="1">
    <citation type="submission" date="2015-12" db="EMBL/GenBank/DDBJ databases">
        <authorList>
            <person name="Shamseldin A."/>
            <person name="Moawad H."/>
            <person name="Abd El-Rahim W.M."/>
            <person name="Sadowsky M.J."/>
        </authorList>
    </citation>
    <scope>NUCLEOTIDE SEQUENCE [LARGE SCALE GENOMIC DNA]</scope>
    <source>
        <strain evidence="17 18">SM2</strain>
    </source>
</reference>
<dbReference type="InterPro" id="IPR004619">
    <property type="entry name" value="Type_III_PanK"/>
</dbReference>
<keyword evidence="16" id="KW-0479">Metal-binding</keyword>
<evidence type="ECO:0000256" key="5">
    <source>
        <dbReference type="ARBA" id="ARBA00011738"/>
    </source>
</evidence>
<evidence type="ECO:0000256" key="4">
    <source>
        <dbReference type="ARBA" id="ARBA00005225"/>
    </source>
</evidence>
<dbReference type="Gene3D" id="3.30.420.40">
    <property type="match status" value="2"/>
</dbReference>
<feature type="binding site" evidence="16">
    <location>
        <position position="178"/>
    </location>
    <ligand>
        <name>substrate</name>
    </ligand>
</feature>
<dbReference type="CDD" id="cd24015">
    <property type="entry name" value="ASKHA_NBD_PanK-III"/>
    <property type="match status" value="1"/>
</dbReference>
<evidence type="ECO:0000256" key="11">
    <source>
        <dbReference type="ARBA" id="ARBA00022840"/>
    </source>
</evidence>
<feature type="binding site" evidence="16">
    <location>
        <begin position="101"/>
        <end position="104"/>
    </location>
    <ligand>
        <name>substrate</name>
    </ligand>
</feature>
<name>A0A127M1R4_9GAMM</name>
<feature type="binding site" evidence="16">
    <location>
        <position position="123"/>
    </location>
    <ligand>
        <name>K(+)</name>
        <dbReference type="ChEBI" id="CHEBI:29103"/>
    </ligand>
</feature>
<comment type="function">
    <text evidence="16">Catalyzes the phosphorylation of pantothenate (Pan), the first step in CoA biosynthesis.</text>
</comment>
<dbReference type="GO" id="GO:0004594">
    <property type="term" value="F:pantothenate kinase activity"/>
    <property type="evidence" value="ECO:0007669"/>
    <property type="project" value="UniProtKB-UniRule"/>
</dbReference>
<evidence type="ECO:0000256" key="12">
    <source>
        <dbReference type="ARBA" id="ARBA00022958"/>
    </source>
</evidence>
<accession>A0A127M1R4</accession>
<dbReference type="STRING" id="1470434.AZF00_02040"/>
<evidence type="ECO:0000256" key="3">
    <source>
        <dbReference type="ARBA" id="ARBA00004496"/>
    </source>
</evidence>
<keyword evidence="8 16" id="KW-0808">Transferase</keyword>
<dbReference type="UniPathway" id="UPA00241">
    <property type="reaction ID" value="UER00352"/>
</dbReference>
<proteinExistence type="inferred from homology"/>
<dbReference type="AlphaFoldDB" id="A0A127M1R4"/>
<comment type="similarity">
    <text evidence="14 16">Belongs to the type III pantothenate kinase family.</text>
</comment>
<keyword evidence="7 16" id="KW-0963">Cytoplasm</keyword>